<evidence type="ECO:0000313" key="1">
    <source>
        <dbReference type="EMBL" id="KAL0578307.1"/>
    </source>
</evidence>
<dbReference type="Gene3D" id="3.80.10.10">
    <property type="entry name" value="Ribonuclease Inhibitor"/>
    <property type="match status" value="1"/>
</dbReference>
<sequence>MTRPNGVAVRHNTCQHCPALFEATISPPPDISPLRSGGVFGEYRMRIEDKMLELDEATLARLENAVAFHETLLRKIKADENLLRKRILDRKAFKAPIRRLPSEILQETLLLACAGEEYHWSDRPIYPIAMFGRRGKNAPNALAQVCFRWHQIVYDTPQFWGALTITVPRSADQQNHLQQILHLSRSLPLKLSIERGTWYGSHVASDYITPLKEALSRTSELHTDYDFIAEENLGGMAEYCNLKRLFLYVRGAYGASQRFQFSRPQLASLIQAPNLDSFWTDSFREVSRHGLFPSSTLTVFECGEGGIVNQEQLQDLFRSCPRIRSLSINLRGSSTPQEAPKPLFSSTLERLTYNCDDSLSIVFIDSLTTPSLKELALPMNTPGNAAKHILEFLDRSNCSLRVLECSLPMEFSSDPSGWSTVLARLPDLEILRVRLSGCVSWSGTSAFDVLCDTLSGDIVILKRMTVLQVIAHGGIWTDLEGAEVERVVKHFLMLAESRSPHRPNSAVVPLRECRLQVESQHSWEPEAPKLSISREVEIRRLQLVSAGMECEVIFPFD</sequence>
<dbReference type="EMBL" id="JBAHYK010000107">
    <property type="protein sequence ID" value="KAL0578307.1"/>
    <property type="molecule type" value="Genomic_DNA"/>
</dbReference>
<proteinExistence type="predicted"/>
<comment type="caution">
    <text evidence="1">The sequence shown here is derived from an EMBL/GenBank/DDBJ whole genome shotgun (WGS) entry which is preliminary data.</text>
</comment>
<evidence type="ECO:0000313" key="2">
    <source>
        <dbReference type="Proteomes" id="UP001465976"/>
    </source>
</evidence>
<protein>
    <recommendedName>
        <fullName evidence="3">F-box domain-containing protein</fullName>
    </recommendedName>
</protein>
<reference evidence="1 2" key="1">
    <citation type="submission" date="2024-02" db="EMBL/GenBank/DDBJ databases">
        <title>A draft genome for the cacao thread blight pathogen Marasmius crinis-equi.</title>
        <authorList>
            <person name="Cohen S.P."/>
            <person name="Baruah I.K."/>
            <person name="Amoako-Attah I."/>
            <person name="Bukari Y."/>
            <person name="Meinhardt L.W."/>
            <person name="Bailey B.A."/>
        </authorList>
    </citation>
    <scope>NUCLEOTIDE SEQUENCE [LARGE SCALE GENOMIC DNA]</scope>
    <source>
        <strain evidence="1 2">GH-76</strain>
    </source>
</reference>
<keyword evidence="2" id="KW-1185">Reference proteome</keyword>
<name>A0ABR3FT52_9AGAR</name>
<dbReference type="Proteomes" id="UP001465976">
    <property type="component" value="Unassembled WGS sequence"/>
</dbReference>
<dbReference type="InterPro" id="IPR032675">
    <property type="entry name" value="LRR_dom_sf"/>
</dbReference>
<evidence type="ECO:0008006" key="3">
    <source>
        <dbReference type="Google" id="ProtNLM"/>
    </source>
</evidence>
<organism evidence="1 2">
    <name type="scientific">Marasmius crinis-equi</name>
    <dbReference type="NCBI Taxonomy" id="585013"/>
    <lineage>
        <taxon>Eukaryota</taxon>
        <taxon>Fungi</taxon>
        <taxon>Dikarya</taxon>
        <taxon>Basidiomycota</taxon>
        <taxon>Agaricomycotina</taxon>
        <taxon>Agaricomycetes</taxon>
        <taxon>Agaricomycetidae</taxon>
        <taxon>Agaricales</taxon>
        <taxon>Marasmiineae</taxon>
        <taxon>Marasmiaceae</taxon>
        <taxon>Marasmius</taxon>
    </lineage>
</organism>
<accession>A0ABR3FT52</accession>
<gene>
    <name evidence="1" type="ORF">V5O48_003684</name>
</gene>